<name>A0ABC8UN59_9AQUA</name>
<organism evidence="1 2">
    <name type="scientific">Ilex paraguariensis</name>
    <name type="common">yerba mate</name>
    <dbReference type="NCBI Taxonomy" id="185542"/>
    <lineage>
        <taxon>Eukaryota</taxon>
        <taxon>Viridiplantae</taxon>
        <taxon>Streptophyta</taxon>
        <taxon>Embryophyta</taxon>
        <taxon>Tracheophyta</taxon>
        <taxon>Spermatophyta</taxon>
        <taxon>Magnoliopsida</taxon>
        <taxon>eudicotyledons</taxon>
        <taxon>Gunneridae</taxon>
        <taxon>Pentapetalae</taxon>
        <taxon>asterids</taxon>
        <taxon>campanulids</taxon>
        <taxon>Aquifoliales</taxon>
        <taxon>Aquifoliaceae</taxon>
        <taxon>Ilex</taxon>
    </lineage>
</organism>
<dbReference type="AlphaFoldDB" id="A0ABC8UN59"/>
<evidence type="ECO:0000313" key="1">
    <source>
        <dbReference type="EMBL" id="CAK9182466.1"/>
    </source>
</evidence>
<accession>A0ABC8UN59</accession>
<reference evidence="1 2" key="1">
    <citation type="submission" date="2024-02" db="EMBL/GenBank/DDBJ databases">
        <authorList>
            <person name="Vignale AGUSTIN F."/>
            <person name="Sosa J E."/>
            <person name="Modenutti C."/>
        </authorList>
    </citation>
    <scope>NUCLEOTIDE SEQUENCE [LARGE SCALE GENOMIC DNA]</scope>
</reference>
<dbReference type="Gene3D" id="3.40.30.10">
    <property type="entry name" value="Glutaredoxin"/>
    <property type="match status" value="1"/>
</dbReference>
<protein>
    <submittedName>
        <fullName evidence="1">Uncharacterized protein</fullName>
    </submittedName>
</protein>
<dbReference type="Proteomes" id="UP001642360">
    <property type="component" value="Unassembled WGS sequence"/>
</dbReference>
<keyword evidence="2" id="KW-1185">Reference proteome</keyword>
<gene>
    <name evidence="1" type="ORF">ILEXP_LOCUS52645</name>
</gene>
<dbReference type="EMBL" id="CAUOFW020008375">
    <property type="protein sequence ID" value="CAK9182466.1"/>
    <property type="molecule type" value="Genomic_DNA"/>
</dbReference>
<comment type="caution">
    <text evidence="1">The sequence shown here is derived from an EMBL/GenBank/DDBJ whole genome shotgun (WGS) entry which is preliminary data.</text>
</comment>
<evidence type="ECO:0000313" key="2">
    <source>
        <dbReference type="Proteomes" id="UP001642360"/>
    </source>
</evidence>
<sequence>MSGFIRQPELSIFNAAYPEFKRLKTEIIGGFRGMAVSLRLYCAVSTTKQCRPEIFAAYGVLNLELLKTLDSVNGKTMNLITVTATEIHSSYSPYLPHSRASIMQLSKFSLSPSTRLIIWQMQSATTGYLIDKCDIIKQMTINSLKVGLNVDTTMLNFQANICVDNNDKDKDKDDTVACPAGWQPMKATIALPGGYLY</sequence>
<proteinExistence type="predicted"/>